<keyword evidence="1" id="KW-0812">Transmembrane</keyword>
<keyword evidence="1" id="KW-0472">Membrane</keyword>
<keyword evidence="1" id="KW-1133">Transmembrane helix</keyword>
<accession>A0A6I6C727</accession>
<proteinExistence type="predicted"/>
<dbReference type="RefSeq" id="WP_156006539.1">
    <property type="nucleotide sequence ID" value="NZ_CP046276.1"/>
</dbReference>
<evidence type="ECO:0000313" key="3">
    <source>
        <dbReference type="Proteomes" id="UP000424468"/>
    </source>
</evidence>
<name>A0A6I6C727_9MOLU</name>
<dbReference type="Proteomes" id="UP000424468">
    <property type="component" value="Chromosome"/>
</dbReference>
<keyword evidence="3" id="KW-1185">Reference proteome</keyword>
<dbReference type="OrthoDB" id="387751at2"/>
<dbReference type="KEGG" id="stab:STABA_v1c06490"/>
<sequence length="1044" mass="120171">MKFILAFLTSVSVSAPNVGQVIYKEMNKLEEGQVDIPYNEVDTNNKIEYPSLTNADAYKDTMNYLTDNADISNGYGNNEGQKKIMKNSFFLNSNYGANIDNDIKSLNLNNDEKKEQIKIESNFSLNTTDINNNTKLFISDRNTRGLYEVDYSTGKEKFNFIKGTEKKFYAPDVSDSYEYSSIASNMGFTLNGNAYRRQIVSLAVRDDDESTLNSWNSTQELTTGDINNNKFVIFDSVSYASNIFEVPNNISGVNLKSLKIRGIYSPIRSKNQGIIYIAVSYGEESDNMAIISADFNELIIKDTNDLSNYGNINFDNTNKIKYKILSNFISIGNLYQSAFFSINDDIGLFVRTSSGYKIFSSKTNFSNYKVFNDDTYVDKIFSRITTTQHNYNIDSENQTLEKDYIIFAIYDGTSSYQNGGIYYLESTDIFNSSNEKLKLNFLFKLNTKKDKIEGAALGSAGTPTLEVEVTKNLISFYDIFNEEFVIAVTTNLGIYKYIYNNVNDFASHNSFVDKVIKLNSVNTLYLNPDQNLTFDIIPNSLNFINGELVFITRKASPDKYGTPAVTGTYKSEAIYSLSKVYKKFNLKNVKSFPDLIDINLSSEQINLSQNEKINLIKEKIINEYKNMTPVNNIKYNELFKKAISYDEAQLNANDLVYDDNVFFNKDEYLIQKNIETKKYDYIIEINNDNIKKFFPENTYGDLKTSGDVDFLANDNWFSKFTNENTQKISFNYKNSFDLIEVARYFFNKYTKNNFVLDTYDKVNDIVGHIYNEIEDNLSSCFNLSNEYKGVFQKQQTLWEINDWIGGKENYPNLLDWGFNKENNTRFDQLTNRYKSKLDNIFIKIGKNNDYYNLLKLGEATEEEKNNTLIDYKNNLYIKLPPITVSYKEKVLKDRNDYKNSENKEGQLDIKSQLNKIESMQFNGKGFSIDSSAMNIEWILNSDRRLALGIGFAVSEEQIKNKLKPLDTIVEVYVYDRLFNNPVHDSGNNILENGNFYKVKVRILGLSGKIENNKWLVPLVSSLSVLMLLTVSLSIWFFVIRKKRK</sequence>
<organism evidence="2 3">
    <name type="scientific">Spiroplasma tabanidicola</name>
    <dbReference type="NCBI Taxonomy" id="324079"/>
    <lineage>
        <taxon>Bacteria</taxon>
        <taxon>Bacillati</taxon>
        <taxon>Mycoplasmatota</taxon>
        <taxon>Mollicutes</taxon>
        <taxon>Entomoplasmatales</taxon>
        <taxon>Spiroplasmataceae</taxon>
        <taxon>Spiroplasma</taxon>
    </lineage>
</organism>
<dbReference type="EMBL" id="CP046276">
    <property type="protein sequence ID" value="QGS52010.1"/>
    <property type="molecule type" value="Genomic_DNA"/>
</dbReference>
<evidence type="ECO:0000256" key="1">
    <source>
        <dbReference type="SAM" id="Phobius"/>
    </source>
</evidence>
<evidence type="ECO:0000313" key="2">
    <source>
        <dbReference type="EMBL" id="QGS52010.1"/>
    </source>
</evidence>
<gene>
    <name evidence="2" type="ORF">STABA_v1c06490</name>
</gene>
<feature type="transmembrane region" description="Helical" evidence="1">
    <location>
        <begin position="1014"/>
        <end position="1038"/>
    </location>
</feature>
<reference evidence="2 3" key="1">
    <citation type="submission" date="2019-11" db="EMBL/GenBank/DDBJ databases">
        <title>Complete genome sequence of Spiroplasma tabanidicola TAUS-1 (DSM 22603).</title>
        <authorList>
            <person name="Huang C.-T."/>
            <person name="Lin Y.-C."/>
            <person name="Kuo C.-H."/>
        </authorList>
    </citation>
    <scope>NUCLEOTIDE SEQUENCE [LARGE SCALE GENOMIC DNA]</scope>
    <source>
        <strain evidence="2 3">TAUS-1</strain>
    </source>
</reference>
<protein>
    <submittedName>
        <fullName evidence="2">Uncharacterized protein</fullName>
    </submittedName>
</protein>
<dbReference type="AlphaFoldDB" id="A0A6I6C727"/>